<accession>A0A414XM36</accession>
<name>A0A414XM36_9BACT</name>
<sequence>MTVANLSVIVAGYALYLNVKDLHGIFTLYCQQTKEHFVFLSESMTNSRLFFFRYDKKNYVAGRHTIFYDYADHQQYRIVGISRNSFDIMNVTEREVANVKKNGENYRIVDYKEKKAYDFELVKGE</sequence>
<gene>
    <name evidence="1" type="ORF">DW192_15645</name>
</gene>
<evidence type="ECO:0000313" key="1">
    <source>
        <dbReference type="EMBL" id="RHH74964.1"/>
    </source>
</evidence>
<reference evidence="1 2" key="1">
    <citation type="submission" date="2018-08" db="EMBL/GenBank/DDBJ databases">
        <title>A genome reference for cultivated species of the human gut microbiota.</title>
        <authorList>
            <person name="Zou Y."/>
            <person name="Xue W."/>
            <person name="Luo G."/>
        </authorList>
    </citation>
    <scope>NUCLEOTIDE SEQUENCE [LARGE SCALE GENOMIC DNA]</scope>
    <source>
        <strain evidence="1 2">AM16-54</strain>
    </source>
</reference>
<protein>
    <submittedName>
        <fullName evidence="1">Uncharacterized protein</fullName>
    </submittedName>
</protein>
<dbReference type="AlphaFoldDB" id="A0A414XM36"/>
<proteinExistence type="predicted"/>
<organism evidence="1 2">
    <name type="scientific">Segatella copri</name>
    <dbReference type="NCBI Taxonomy" id="165179"/>
    <lineage>
        <taxon>Bacteria</taxon>
        <taxon>Pseudomonadati</taxon>
        <taxon>Bacteroidota</taxon>
        <taxon>Bacteroidia</taxon>
        <taxon>Bacteroidales</taxon>
        <taxon>Prevotellaceae</taxon>
        <taxon>Segatella</taxon>
    </lineage>
</organism>
<dbReference type="EMBL" id="QRKB01000075">
    <property type="protein sequence ID" value="RHH74964.1"/>
    <property type="molecule type" value="Genomic_DNA"/>
</dbReference>
<dbReference type="Proteomes" id="UP000284548">
    <property type="component" value="Unassembled WGS sequence"/>
</dbReference>
<evidence type="ECO:0000313" key="2">
    <source>
        <dbReference type="Proteomes" id="UP000284548"/>
    </source>
</evidence>
<comment type="caution">
    <text evidence="1">The sequence shown here is derived from an EMBL/GenBank/DDBJ whole genome shotgun (WGS) entry which is preliminary data.</text>
</comment>
<dbReference type="RefSeq" id="WP_118255908.1">
    <property type="nucleotide sequence ID" value="NZ_QRKB01000075.1"/>
</dbReference>